<dbReference type="Gene3D" id="3.40.50.1820">
    <property type="entry name" value="alpha/beta hydrolase"/>
    <property type="match status" value="1"/>
</dbReference>
<proteinExistence type="predicted"/>
<reference evidence="4 5" key="1">
    <citation type="submission" date="2014-07" db="EMBL/GenBank/DDBJ databases">
        <authorList>
            <person name="McCorrison J."/>
            <person name="Sanka R."/>
            <person name="Torralba M."/>
            <person name="Gillis M."/>
            <person name="Haft D.H."/>
            <person name="Methe B."/>
            <person name="Sutton G."/>
            <person name="Nelson K.E."/>
        </authorList>
    </citation>
    <scope>NUCLEOTIDE SEQUENCE [LARGE SCALE GENOMIC DNA]</scope>
    <source>
        <strain evidence="4 5">DNF00011</strain>
    </source>
</reference>
<dbReference type="InterPro" id="IPR001375">
    <property type="entry name" value="Peptidase_S9_cat"/>
</dbReference>
<evidence type="ECO:0000256" key="1">
    <source>
        <dbReference type="ARBA" id="ARBA00022801"/>
    </source>
</evidence>
<dbReference type="PANTHER" id="PTHR42776">
    <property type="entry name" value="SERINE PEPTIDASE S9 FAMILY MEMBER"/>
    <property type="match status" value="1"/>
</dbReference>
<dbReference type="InterPro" id="IPR029058">
    <property type="entry name" value="AB_hydrolase_fold"/>
</dbReference>
<dbReference type="PANTHER" id="PTHR42776:SF4">
    <property type="entry name" value="ACYLAMINO-ACID-RELEASING ENZYME"/>
    <property type="match status" value="1"/>
</dbReference>
<feature type="domain" description="Peptidase S9 prolyl oligopeptidase catalytic" evidence="3">
    <location>
        <begin position="513"/>
        <end position="720"/>
    </location>
</feature>
<sequence>MNQTLQTLLNATRVTGLEASANGRVVATVQQLDADGTGWQSQIVELPKGSTQPRTLTRHEKGASSPVLDARGRLFYMASNPEGAKAGSCIWHLPQASASPLLLGSRPGGFRSLQVSKSTLFAQAGMHSQASTEAEHAEYSRSRSTMHVSGILHSAFPSRYWASDLGPATDVILVAELPENIEAAASEHEKNARLKKAAEAASKDAVSKDTAGEDSEADSKGNDTSENNDAAEGADSLLSWRVVRMPKGRLLSWKAAPDASFILAAIEVNVADLITGTQLWRIDVATGEKTMLTDVDTVPGHHLSLVDISPDSAKVVLNCARDWTPQQSLRSTSHIMDIATGERTELWPELDHWVAPIWVTNSELAATSDDAGSGSVWFGSATDAAPQRIAGGPGTGEVFTGLARVGAADRSVSGDEAPALISLRNGISVAPHPVRIGLPSDAGAAENTAEVTVEELANPADATDQPGRTENITATAEDGTEIRAWLRLPEGSGPHPLVVFAHGGPWGSWNAFTYRWNPAPFVAAGFAVLLPDPAISTGYGQAMIDRGQQQLGGTPYTDIMALTDATIQRADIDETKQAFAGGSYGGFMANWVAGHTGDRFKAIVTHASLWNTTSMGRSTDNASWDRAMREQGAEYSPHLFAEKITAPMLVIHGDKDYRVPIGQGLELWHALHVHASTPRAADGSLPHRYLYFPDEGHWIESRGNAEVWYRTFIGFLQEHVLGEGPEKPLSLG</sequence>
<dbReference type="Proteomes" id="UP000053528">
    <property type="component" value="Unassembled WGS sequence"/>
</dbReference>
<feature type="region of interest" description="Disordered" evidence="2">
    <location>
        <begin position="192"/>
        <end position="231"/>
    </location>
</feature>
<comment type="caution">
    <text evidence="4">The sequence shown here is derived from an EMBL/GenBank/DDBJ whole genome shotgun (WGS) entry which is preliminary data.</text>
</comment>
<evidence type="ECO:0000256" key="2">
    <source>
        <dbReference type="SAM" id="MobiDB-lite"/>
    </source>
</evidence>
<dbReference type="EMBL" id="JRNH01000011">
    <property type="protein sequence ID" value="KGF20798.1"/>
    <property type="molecule type" value="Genomic_DNA"/>
</dbReference>
<feature type="compositionally biased region" description="Basic and acidic residues" evidence="2">
    <location>
        <begin position="192"/>
        <end position="223"/>
    </location>
</feature>
<keyword evidence="1" id="KW-0378">Hydrolase</keyword>
<gene>
    <name evidence="4" type="ORF">HMPREF2128_03520</name>
</gene>
<dbReference type="Gene3D" id="2.120.10.30">
    <property type="entry name" value="TolB, C-terminal domain"/>
    <property type="match status" value="1"/>
</dbReference>
<dbReference type="SUPFAM" id="SSF53474">
    <property type="entry name" value="alpha/beta-Hydrolases"/>
    <property type="match status" value="1"/>
</dbReference>
<evidence type="ECO:0000313" key="5">
    <source>
        <dbReference type="Proteomes" id="UP000053528"/>
    </source>
</evidence>
<dbReference type="RefSeq" id="WP_035755338.1">
    <property type="nucleotide sequence ID" value="NZ_JRNH01000011.1"/>
</dbReference>
<name>A0A095YEZ9_9MICC</name>
<dbReference type="AlphaFoldDB" id="A0A095YEZ9"/>
<evidence type="ECO:0000259" key="3">
    <source>
        <dbReference type="Pfam" id="PF00326"/>
    </source>
</evidence>
<dbReference type="GO" id="GO:0004252">
    <property type="term" value="F:serine-type endopeptidase activity"/>
    <property type="evidence" value="ECO:0007669"/>
    <property type="project" value="TreeGrafter"/>
</dbReference>
<evidence type="ECO:0000313" key="4">
    <source>
        <dbReference type="EMBL" id="KGF20798.1"/>
    </source>
</evidence>
<organism evidence="4 5">
    <name type="scientific">Pseudoglutamicibacter albus DNF00011</name>
    <dbReference type="NCBI Taxonomy" id="1401063"/>
    <lineage>
        <taxon>Bacteria</taxon>
        <taxon>Bacillati</taxon>
        <taxon>Actinomycetota</taxon>
        <taxon>Actinomycetes</taxon>
        <taxon>Micrococcales</taxon>
        <taxon>Micrococcaceae</taxon>
        <taxon>Pseudoglutamicibacter</taxon>
    </lineage>
</organism>
<dbReference type="SUPFAM" id="SSF82171">
    <property type="entry name" value="DPP6 N-terminal domain-like"/>
    <property type="match status" value="1"/>
</dbReference>
<dbReference type="Pfam" id="PF00326">
    <property type="entry name" value="Peptidase_S9"/>
    <property type="match status" value="1"/>
</dbReference>
<accession>A0A095YEZ9</accession>
<protein>
    <recommendedName>
        <fullName evidence="3">Peptidase S9 prolyl oligopeptidase catalytic domain-containing protein</fullName>
    </recommendedName>
</protein>
<dbReference type="GO" id="GO:0006508">
    <property type="term" value="P:proteolysis"/>
    <property type="evidence" value="ECO:0007669"/>
    <property type="project" value="InterPro"/>
</dbReference>
<dbReference type="InterPro" id="IPR011042">
    <property type="entry name" value="6-blade_b-propeller_TolB-like"/>
</dbReference>